<feature type="transmembrane region" description="Helical" evidence="8">
    <location>
        <begin position="184"/>
        <end position="205"/>
    </location>
</feature>
<evidence type="ECO:0000313" key="11">
    <source>
        <dbReference type="Proteomes" id="UP001166784"/>
    </source>
</evidence>
<accession>A0ABS9T5B6</accession>
<evidence type="ECO:0000256" key="3">
    <source>
        <dbReference type="ARBA" id="ARBA00022475"/>
    </source>
</evidence>
<dbReference type="SUPFAM" id="SSF103473">
    <property type="entry name" value="MFS general substrate transporter"/>
    <property type="match status" value="1"/>
</dbReference>
<dbReference type="PANTHER" id="PTHR43045">
    <property type="entry name" value="SHIKIMATE TRANSPORTER"/>
    <property type="match status" value="1"/>
</dbReference>
<feature type="transmembrane region" description="Helical" evidence="8">
    <location>
        <begin position="87"/>
        <end position="106"/>
    </location>
</feature>
<evidence type="ECO:0000259" key="9">
    <source>
        <dbReference type="PROSITE" id="PS50850"/>
    </source>
</evidence>
<dbReference type="Gene3D" id="1.20.1250.20">
    <property type="entry name" value="MFS general substrate transporter like domains"/>
    <property type="match status" value="2"/>
</dbReference>
<dbReference type="InterPro" id="IPR036259">
    <property type="entry name" value="MFS_trans_sf"/>
</dbReference>
<evidence type="ECO:0000256" key="8">
    <source>
        <dbReference type="SAM" id="Phobius"/>
    </source>
</evidence>
<dbReference type="InterPro" id="IPR011701">
    <property type="entry name" value="MFS"/>
</dbReference>
<feature type="region of interest" description="Disordered" evidence="7">
    <location>
        <begin position="465"/>
        <end position="492"/>
    </location>
</feature>
<keyword evidence="11" id="KW-1185">Reference proteome</keyword>
<dbReference type="CDD" id="cd17369">
    <property type="entry name" value="MFS_ShiA_like"/>
    <property type="match status" value="1"/>
</dbReference>
<proteinExistence type="predicted"/>
<feature type="transmembrane region" description="Helical" evidence="8">
    <location>
        <begin position="118"/>
        <end position="138"/>
    </location>
</feature>
<dbReference type="PANTHER" id="PTHR43045:SF1">
    <property type="entry name" value="SHIKIMATE TRANSPORTER"/>
    <property type="match status" value="1"/>
</dbReference>
<evidence type="ECO:0000313" key="10">
    <source>
        <dbReference type="EMBL" id="MCH6163719.1"/>
    </source>
</evidence>
<gene>
    <name evidence="10" type="ORF">MMA15_25970</name>
</gene>
<keyword evidence="4 8" id="KW-0812">Transmembrane</keyword>
<dbReference type="InterPro" id="IPR005828">
    <property type="entry name" value="MFS_sugar_transport-like"/>
</dbReference>
<feature type="transmembrane region" description="Helical" evidence="8">
    <location>
        <begin position="217"/>
        <end position="240"/>
    </location>
</feature>
<evidence type="ECO:0000256" key="6">
    <source>
        <dbReference type="ARBA" id="ARBA00023136"/>
    </source>
</evidence>
<dbReference type="EMBL" id="JAKWJU010000002">
    <property type="protein sequence ID" value="MCH6163719.1"/>
    <property type="molecule type" value="Genomic_DNA"/>
</dbReference>
<name>A0ABS9T5B6_9ACTN</name>
<feature type="transmembrane region" description="Helical" evidence="8">
    <location>
        <begin position="310"/>
        <end position="328"/>
    </location>
</feature>
<dbReference type="Proteomes" id="UP001166784">
    <property type="component" value="Unassembled WGS sequence"/>
</dbReference>
<feature type="transmembrane region" description="Helical" evidence="8">
    <location>
        <begin position="56"/>
        <end position="75"/>
    </location>
</feature>
<dbReference type="Pfam" id="PF07690">
    <property type="entry name" value="MFS_1"/>
    <property type="match status" value="1"/>
</dbReference>
<sequence length="492" mass="52240">MRPDTPKTPPPTESAAARETTAATEITAATETPAAEAPRRLRTVVLSSLLGTTVEWYDFFLYSTAAGLVFGELFFPTTDGPVGTMLSFATFAVGFLARPVGGLLFGHIGDRIGRKRTLAFTMSLMGVSTALIGVLPTYEQAGLLAPALLLVLRVAQGVALGGEWAGAVLLAVEYGPRGRKGRFGSYPQIGLALGLALGTGAFALLNNVLSDDAFLGYGWRVAFLVSLVLVAVGLTVRLKIDETPAFRELREARQLARSAPLVELLRERPARRHALLGMLARWGEGAAFNTWAVFALTYATGTLKLDRSSVLLSVTAAALVMAVVIPVSGALTDRQGARRVYFVGMGLFALSVFPAFWVFGFGGPWGFAAVLVVTLGLVHAYFYGAQGTLFAALFATRVRYTGMSFVYQMSGIFASGVTPLIMTALLALGDGTPWAACGYLALTALVSMWATSRLRERDLYVITGGGPRTESKSREETGGSQRRQGRAAALSG</sequence>
<evidence type="ECO:0000256" key="7">
    <source>
        <dbReference type="SAM" id="MobiDB-lite"/>
    </source>
</evidence>
<comment type="subcellular location">
    <subcellularLocation>
        <location evidence="1">Cell membrane</location>
        <topology evidence="1">Multi-pass membrane protein</topology>
    </subcellularLocation>
</comment>
<reference evidence="10" key="2">
    <citation type="journal article" date="2023" name="Int. J. Syst. Evol. Microbiol.">
        <title>Streptomyces marispadix sp. nov., isolated from marine beach sediment of the Northern Coast of Portugal.</title>
        <authorList>
            <person name="dos Santos J.D.N."/>
            <person name="Vitorino I.R."/>
            <person name="Kallscheuer N."/>
            <person name="Srivastava A."/>
            <person name="Krautwurst S."/>
            <person name="Marz M."/>
            <person name="Jogler C."/>
            <person name="Lobo Da Cunha A."/>
            <person name="Catita J."/>
            <person name="Goncalves H."/>
            <person name="Gonzalez I."/>
            <person name="Reyes F."/>
            <person name="Lage O.M."/>
        </authorList>
    </citation>
    <scope>NUCLEOTIDE SEQUENCE</scope>
    <source>
        <strain evidence="10">M600PL45_2</strain>
    </source>
</reference>
<feature type="transmembrane region" description="Helical" evidence="8">
    <location>
        <begin position="405"/>
        <end position="427"/>
    </location>
</feature>
<dbReference type="Pfam" id="PF00083">
    <property type="entry name" value="Sugar_tr"/>
    <property type="match status" value="1"/>
</dbReference>
<evidence type="ECO:0000256" key="5">
    <source>
        <dbReference type="ARBA" id="ARBA00022989"/>
    </source>
</evidence>
<reference evidence="10" key="1">
    <citation type="submission" date="2022-03" db="EMBL/GenBank/DDBJ databases">
        <authorList>
            <person name="Santos J.D.N."/>
            <person name="Kallscheuer N."/>
            <person name="Jogler C."/>
            <person name="Lage O.M."/>
        </authorList>
    </citation>
    <scope>NUCLEOTIDE SEQUENCE</scope>
    <source>
        <strain evidence="10">M600PL45_2</strain>
    </source>
</reference>
<feature type="transmembrane region" description="Helical" evidence="8">
    <location>
        <begin position="365"/>
        <end position="384"/>
    </location>
</feature>
<evidence type="ECO:0000256" key="4">
    <source>
        <dbReference type="ARBA" id="ARBA00022692"/>
    </source>
</evidence>
<protein>
    <submittedName>
        <fullName evidence="10">MHS family MFS transporter</fullName>
    </submittedName>
</protein>
<feature type="transmembrane region" description="Helical" evidence="8">
    <location>
        <begin position="433"/>
        <end position="450"/>
    </location>
</feature>
<feature type="transmembrane region" description="Helical" evidence="8">
    <location>
        <begin position="340"/>
        <end position="359"/>
    </location>
</feature>
<evidence type="ECO:0000256" key="2">
    <source>
        <dbReference type="ARBA" id="ARBA00022448"/>
    </source>
</evidence>
<dbReference type="PROSITE" id="PS50850">
    <property type="entry name" value="MFS"/>
    <property type="match status" value="1"/>
</dbReference>
<keyword evidence="6 8" id="KW-0472">Membrane</keyword>
<dbReference type="InterPro" id="IPR020846">
    <property type="entry name" value="MFS_dom"/>
</dbReference>
<feature type="domain" description="Major facilitator superfamily (MFS) profile" evidence="9">
    <location>
        <begin position="44"/>
        <end position="455"/>
    </location>
</feature>
<organism evidence="10 11">
    <name type="scientific">Streptomyces marispadix</name>
    <dbReference type="NCBI Taxonomy" id="2922868"/>
    <lineage>
        <taxon>Bacteria</taxon>
        <taxon>Bacillati</taxon>
        <taxon>Actinomycetota</taxon>
        <taxon>Actinomycetes</taxon>
        <taxon>Kitasatosporales</taxon>
        <taxon>Streptomycetaceae</taxon>
        <taxon>Streptomyces</taxon>
    </lineage>
</organism>
<feature type="transmembrane region" description="Helical" evidence="8">
    <location>
        <begin position="150"/>
        <end position="172"/>
    </location>
</feature>
<keyword evidence="5 8" id="KW-1133">Transmembrane helix</keyword>
<keyword evidence="2" id="KW-0813">Transport</keyword>
<feature type="transmembrane region" description="Helical" evidence="8">
    <location>
        <begin position="274"/>
        <end position="298"/>
    </location>
</feature>
<dbReference type="RefSeq" id="WP_241062587.1">
    <property type="nucleotide sequence ID" value="NZ_JAKWJU010000002.1"/>
</dbReference>
<comment type="caution">
    <text evidence="10">The sequence shown here is derived from an EMBL/GenBank/DDBJ whole genome shotgun (WGS) entry which is preliminary data.</text>
</comment>
<keyword evidence="3" id="KW-1003">Cell membrane</keyword>
<evidence type="ECO:0000256" key="1">
    <source>
        <dbReference type="ARBA" id="ARBA00004651"/>
    </source>
</evidence>